<reference evidence="3 4" key="1">
    <citation type="submission" date="2017-08" db="EMBL/GenBank/DDBJ databases">
        <title>Infants hospitalized years apart are colonized by the same room-sourced microbial strains.</title>
        <authorList>
            <person name="Brooks B."/>
            <person name="Olm M.R."/>
            <person name="Firek B.A."/>
            <person name="Baker R."/>
            <person name="Thomas B.C."/>
            <person name="Morowitz M.J."/>
            <person name="Banfield J.F."/>
        </authorList>
    </citation>
    <scope>NUCLEOTIDE SEQUENCE [LARGE SCALE GENOMIC DNA]</scope>
    <source>
        <strain evidence="3">S2_005_003_R2_43</strain>
    </source>
</reference>
<name>A0A2W5K3A2_ANCNO</name>
<dbReference type="PANTHER" id="PTHR36920">
    <property type="match status" value="1"/>
</dbReference>
<feature type="signal peptide" evidence="2">
    <location>
        <begin position="1"/>
        <end position="23"/>
    </location>
</feature>
<dbReference type="EMBL" id="QFPN01000011">
    <property type="protein sequence ID" value="PZQ11556.1"/>
    <property type="molecule type" value="Genomic_DNA"/>
</dbReference>
<sequence length="222" mass="23870">MSSLRVLSLALLASATALGAARAADIPEATTFVAPAPEDWSRFMVRVRAIGVLPDSSAKLNIPGSAHVSRNVMPEIDFSYFFTPNLAVEVICCASHHKISGRGALSGVKLGDAWVIPATVTAQYHFTNFGAFKPYVGAGVNYSIYFKEDDGPGISGLRLKNSVGVAAQVGFDYMIDEHWGLNFDLKKIYMEPKIKLTAGAADVRGKAKINPWVTGVGLAYRF</sequence>
<gene>
    <name evidence="3" type="ORF">DI565_17600</name>
</gene>
<organism evidence="3 4">
    <name type="scientific">Ancylobacter novellus</name>
    <name type="common">Thiobacillus novellus</name>
    <dbReference type="NCBI Taxonomy" id="921"/>
    <lineage>
        <taxon>Bacteria</taxon>
        <taxon>Pseudomonadati</taxon>
        <taxon>Pseudomonadota</taxon>
        <taxon>Alphaproteobacteria</taxon>
        <taxon>Hyphomicrobiales</taxon>
        <taxon>Xanthobacteraceae</taxon>
        <taxon>Ancylobacter</taxon>
    </lineage>
</organism>
<dbReference type="SUPFAM" id="SSF56925">
    <property type="entry name" value="OMPA-like"/>
    <property type="match status" value="1"/>
</dbReference>
<dbReference type="GO" id="GO:0055085">
    <property type="term" value="P:transmembrane transport"/>
    <property type="evidence" value="ECO:0007669"/>
    <property type="project" value="TreeGrafter"/>
</dbReference>
<dbReference type="Proteomes" id="UP000249577">
    <property type="component" value="Unassembled WGS sequence"/>
</dbReference>
<evidence type="ECO:0000313" key="3">
    <source>
        <dbReference type="EMBL" id="PZQ11556.1"/>
    </source>
</evidence>
<comment type="caution">
    <text evidence="3">The sequence shown here is derived from an EMBL/GenBank/DDBJ whole genome shotgun (WGS) entry which is preliminary data.</text>
</comment>
<protein>
    <recommendedName>
        <fullName evidence="5">OmpW family protein</fullName>
    </recommendedName>
</protein>
<dbReference type="AlphaFoldDB" id="A0A2W5K3A2"/>
<evidence type="ECO:0008006" key="5">
    <source>
        <dbReference type="Google" id="ProtNLM"/>
    </source>
</evidence>
<dbReference type="Pfam" id="PF03922">
    <property type="entry name" value="OmpW"/>
    <property type="match status" value="1"/>
</dbReference>
<dbReference type="PANTHER" id="PTHR36920:SF1">
    <property type="entry name" value="OUTER MEMBRANE PROTEIN W"/>
    <property type="match status" value="1"/>
</dbReference>
<evidence type="ECO:0000313" key="4">
    <source>
        <dbReference type="Proteomes" id="UP000249577"/>
    </source>
</evidence>
<evidence type="ECO:0000256" key="2">
    <source>
        <dbReference type="SAM" id="SignalP"/>
    </source>
</evidence>
<feature type="chain" id="PRO_5016083971" description="OmpW family protein" evidence="2">
    <location>
        <begin position="24"/>
        <end position="222"/>
    </location>
</feature>
<dbReference type="InterPro" id="IPR005618">
    <property type="entry name" value="OMPW"/>
</dbReference>
<dbReference type="InterPro" id="IPR011250">
    <property type="entry name" value="OMP/PagP_B-barrel"/>
</dbReference>
<keyword evidence="2" id="KW-0732">Signal</keyword>
<proteinExistence type="inferred from homology"/>
<evidence type="ECO:0000256" key="1">
    <source>
        <dbReference type="ARBA" id="ARBA00009330"/>
    </source>
</evidence>
<dbReference type="Gene3D" id="2.40.160.20">
    <property type="match status" value="1"/>
</dbReference>
<comment type="similarity">
    <text evidence="1">Belongs to the OmpW/AlkL family.</text>
</comment>
<dbReference type="GO" id="GO:0019867">
    <property type="term" value="C:outer membrane"/>
    <property type="evidence" value="ECO:0007669"/>
    <property type="project" value="InterPro"/>
</dbReference>
<accession>A0A2W5K3A2</accession>